<dbReference type="GO" id="GO:0004672">
    <property type="term" value="F:protein kinase activity"/>
    <property type="evidence" value="ECO:0007669"/>
    <property type="project" value="InterPro"/>
</dbReference>
<evidence type="ECO:0000313" key="3">
    <source>
        <dbReference type="EMBL" id="PNW85702.1"/>
    </source>
</evidence>
<accession>A0A2K3DYT8</accession>
<name>A0A2K3DYT8_CHLRE</name>
<dbReference type="PROSITE" id="PS00108">
    <property type="entry name" value="PROTEIN_KINASE_ST"/>
    <property type="match status" value="1"/>
</dbReference>
<gene>
    <name evidence="3" type="ORF">CHLRE_03g198550v5</name>
</gene>
<dbReference type="AlphaFoldDB" id="A0A2K3DYT8"/>
<dbReference type="InterPro" id="IPR051681">
    <property type="entry name" value="Ser/Thr_Kinases-Pseudokinases"/>
</dbReference>
<dbReference type="OrthoDB" id="4062651at2759"/>
<dbReference type="GO" id="GO:0005524">
    <property type="term" value="F:ATP binding"/>
    <property type="evidence" value="ECO:0007669"/>
    <property type="project" value="InterPro"/>
</dbReference>
<evidence type="ECO:0000313" key="4">
    <source>
        <dbReference type="Proteomes" id="UP000006906"/>
    </source>
</evidence>
<dbReference type="PROSITE" id="PS50011">
    <property type="entry name" value="PROTEIN_KINASE_DOM"/>
    <property type="match status" value="1"/>
</dbReference>
<dbReference type="STRING" id="3055.A0A2K3DYT8"/>
<reference evidence="3 4" key="1">
    <citation type="journal article" date="2007" name="Science">
        <title>The Chlamydomonas genome reveals the evolution of key animal and plant functions.</title>
        <authorList>
            <person name="Merchant S.S."/>
            <person name="Prochnik S.E."/>
            <person name="Vallon O."/>
            <person name="Harris E.H."/>
            <person name="Karpowicz S.J."/>
            <person name="Witman G.B."/>
            <person name="Terry A."/>
            <person name="Salamov A."/>
            <person name="Fritz-Laylin L.K."/>
            <person name="Marechal-Drouard L."/>
            <person name="Marshall W.F."/>
            <person name="Qu L.H."/>
            <person name="Nelson D.R."/>
            <person name="Sanderfoot A.A."/>
            <person name="Spalding M.H."/>
            <person name="Kapitonov V.V."/>
            <person name="Ren Q."/>
            <person name="Ferris P."/>
            <person name="Lindquist E."/>
            <person name="Shapiro H."/>
            <person name="Lucas S.M."/>
            <person name="Grimwood J."/>
            <person name="Schmutz J."/>
            <person name="Cardol P."/>
            <person name="Cerutti H."/>
            <person name="Chanfreau G."/>
            <person name="Chen C.L."/>
            <person name="Cognat V."/>
            <person name="Croft M.T."/>
            <person name="Dent R."/>
            <person name="Dutcher S."/>
            <person name="Fernandez E."/>
            <person name="Fukuzawa H."/>
            <person name="Gonzalez-Ballester D."/>
            <person name="Gonzalez-Halphen D."/>
            <person name="Hallmann A."/>
            <person name="Hanikenne M."/>
            <person name="Hippler M."/>
            <person name="Inwood W."/>
            <person name="Jabbari K."/>
            <person name="Kalanon M."/>
            <person name="Kuras R."/>
            <person name="Lefebvre P.A."/>
            <person name="Lemaire S.D."/>
            <person name="Lobanov A.V."/>
            <person name="Lohr M."/>
            <person name="Manuell A."/>
            <person name="Meier I."/>
            <person name="Mets L."/>
            <person name="Mittag M."/>
            <person name="Mittelmeier T."/>
            <person name="Moroney J.V."/>
            <person name="Moseley J."/>
            <person name="Napoli C."/>
            <person name="Nedelcu A.M."/>
            <person name="Niyogi K."/>
            <person name="Novoselov S.V."/>
            <person name="Paulsen I.T."/>
            <person name="Pazour G."/>
            <person name="Purton S."/>
            <person name="Ral J.P."/>
            <person name="Riano-Pachon D.M."/>
            <person name="Riekhof W."/>
            <person name="Rymarquis L."/>
            <person name="Schroda M."/>
            <person name="Stern D."/>
            <person name="Umen J."/>
            <person name="Willows R."/>
            <person name="Wilson N."/>
            <person name="Zimmer S.L."/>
            <person name="Allmer J."/>
            <person name="Balk J."/>
            <person name="Bisova K."/>
            <person name="Chen C.J."/>
            <person name="Elias M."/>
            <person name="Gendler K."/>
            <person name="Hauser C."/>
            <person name="Lamb M.R."/>
            <person name="Ledford H."/>
            <person name="Long J.C."/>
            <person name="Minagawa J."/>
            <person name="Page M.D."/>
            <person name="Pan J."/>
            <person name="Pootakham W."/>
            <person name="Roje S."/>
            <person name="Rose A."/>
            <person name="Stahlberg E."/>
            <person name="Terauchi A.M."/>
            <person name="Yang P."/>
            <person name="Ball S."/>
            <person name="Bowler C."/>
            <person name="Dieckmann C.L."/>
            <person name="Gladyshev V.N."/>
            <person name="Green P."/>
            <person name="Jorgensen R."/>
            <person name="Mayfield S."/>
            <person name="Mueller-Roeber B."/>
            <person name="Rajamani S."/>
            <person name="Sayre R.T."/>
            <person name="Brokstein P."/>
            <person name="Dubchak I."/>
            <person name="Goodstein D."/>
            <person name="Hornick L."/>
            <person name="Huang Y.W."/>
            <person name="Jhaveri J."/>
            <person name="Luo Y."/>
            <person name="Martinez D."/>
            <person name="Ngau W.C."/>
            <person name="Otillar B."/>
            <person name="Poliakov A."/>
            <person name="Porter A."/>
            <person name="Szajkowski L."/>
            <person name="Werner G."/>
            <person name="Zhou K."/>
            <person name="Grigoriev I.V."/>
            <person name="Rokhsar D.S."/>
            <person name="Grossman A.R."/>
        </authorList>
    </citation>
    <scope>NUCLEOTIDE SEQUENCE [LARGE SCALE GENOMIC DNA]</scope>
    <source>
        <strain evidence="4">CC-503</strain>
    </source>
</reference>
<evidence type="ECO:0000259" key="2">
    <source>
        <dbReference type="PROSITE" id="PS50011"/>
    </source>
</evidence>
<dbReference type="Pfam" id="PF00069">
    <property type="entry name" value="Pkinase"/>
    <property type="match status" value="1"/>
</dbReference>
<dbReference type="RefSeq" id="XP_042926422.1">
    <property type="nucleotide sequence ID" value="XM_043061293.1"/>
</dbReference>
<feature type="region of interest" description="Disordered" evidence="1">
    <location>
        <begin position="368"/>
        <end position="392"/>
    </location>
</feature>
<feature type="domain" description="Protein kinase" evidence="2">
    <location>
        <begin position="167"/>
        <end position="629"/>
    </location>
</feature>
<dbReference type="InterPro" id="IPR008271">
    <property type="entry name" value="Ser/Thr_kinase_AS"/>
</dbReference>
<dbReference type="SUPFAM" id="SSF56112">
    <property type="entry name" value="Protein kinase-like (PK-like)"/>
    <property type="match status" value="1"/>
</dbReference>
<dbReference type="EMBL" id="CM008964">
    <property type="protein sequence ID" value="PNW85702.1"/>
    <property type="molecule type" value="Genomic_DNA"/>
</dbReference>
<dbReference type="PANTHER" id="PTHR44329">
    <property type="entry name" value="SERINE/THREONINE-PROTEIN KINASE TNNI3K-RELATED"/>
    <property type="match status" value="1"/>
</dbReference>
<dbReference type="InParanoid" id="A0A2K3DYT8"/>
<keyword evidence="4" id="KW-1185">Reference proteome</keyword>
<organism evidence="3 4">
    <name type="scientific">Chlamydomonas reinhardtii</name>
    <name type="common">Chlamydomonas smithii</name>
    <dbReference type="NCBI Taxonomy" id="3055"/>
    <lineage>
        <taxon>Eukaryota</taxon>
        <taxon>Viridiplantae</taxon>
        <taxon>Chlorophyta</taxon>
        <taxon>core chlorophytes</taxon>
        <taxon>Chlorophyceae</taxon>
        <taxon>CS clade</taxon>
        <taxon>Chlamydomonadales</taxon>
        <taxon>Chlamydomonadaceae</taxon>
        <taxon>Chlamydomonas</taxon>
    </lineage>
</organism>
<feature type="region of interest" description="Disordered" evidence="1">
    <location>
        <begin position="51"/>
        <end position="97"/>
    </location>
</feature>
<dbReference type="PANTHER" id="PTHR44329:SF214">
    <property type="entry name" value="PROTEIN KINASE DOMAIN-CONTAINING PROTEIN"/>
    <property type="match status" value="1"/>
</dbReference>
<sequence>MGDKLQAGPVVAPLVTLEAAFRQVKPPPGASLHQHALLYVVDTSGDATGSWVPAATSAPGIFDTRPRHHLPPPGPPSGRPPSSQQQQQQQQQLRRLAMHSGTQSLEQPAAVSGRQQSAAGLWAPAPATVVVYVTDEEVQQWPPCGLLGSSYPTGDEPPKRRARGSKFLRGFLLGAGGWGSVTGHVSPIHGDVAVKQWVHATPEHASSGTRLAIAVQMTVLHPRVLRLRGLVVHAQSKQLVGLVTDLFNLGSLFDVLNMDLVPTAEGAAAAGAAAAGPAAAGVAAAGAAAAGAAAAGAAAGGAGAAAAVAGAPASGAAVSGAAAAGAAEACAAAAGTVAGAAAASDAAAGAAAAGAAVARAAVAGAAAAGEGGDGPSMVPCSRTEGGAAAANGRDGDGSFDGLPLRDVVHLLCDALEGVAALHDNGLIHRDLKPANVLVRSPPTGGLEAVIADFDLVADRLAVCGKAGTPGYSPPEACEEDSGFKRLKARSGAIVQKQWQSHDCSFDYHSAGACVVAVAVHDEKELEAHIKAVREAKMKSEYEPIVKAVQNAHPAVDVEVVEELLEAATDALRHLAVIRLQETFSAFRDTGDSSRGAKMRAFVRRLRSIVDKGVTNPGRPCIPAGLKLVA</sequence>
<evidence type="ECO:0000256" key="1">
    <source>
        <dbReference type="SAM" id="MobiDB-lite"/>
    </source>
</evidence>
<dbReference type="InterPro" id="IPR011009">
    <property type="entry name" value="Kinase-like_dom_sf"/>
</dbReference>
<dbReference type="Gene3D" id="1.10.510.10">
    <property type="entry name" value="Transferase(Phosphotransferase) domain 1"/>
    <property type="match status" value="1"/>
</dbReference>
<dbReference type="InterPro" id="IPR000719">
    <property type="entry name" value="Prot_kinase_dom"/>
</dbReference>
<dbReference type="Gramene" id="PNW85702">
    <property type="protein sequence ID" value="PNW85702"/>
    <property type="gene ID" value="CHLRE_03g198550v5"/>
</dbReference>
<protein>
    <recommendedName>
        <fullName evidence="2">Protein kinase domain-containing protein</fullName>
    </recommendedName>
</protein>
<dbReference type="SMART" id="SM00220">
    <property type="entry name" value="S_TKc"/>
    <property type="match status" value="1"/>
</dbReference>
<dbReference type="GeneID" id="5729362"/>
<feature type="compositionally biased region" description="Low complexity" evidence="1">
    <location>
        <begin position="80"/>
        <end position="95"/>
    </location>
</feature>
<proteinExistence type="predicted"/>
<dbReference type="Proteomes" id="UP000006906">
    <property type="component" value="Chromosome 3"/>
</dbReference>